<dbReference type="InterPro" id="IPR012657">
    <property type="entry name" value="23S_rRNA-intervening_sequence"/>
</dbReference>
<proteinExistence type="predicted"/>
<evidence type="ECO:0000313" key="2">
    <source>
        <dbReference type="EMBL" id="RCH44847.1"/>
    </source>
</evidence>
<accession>A0A367G2C8</accession>
<dbReference type="RefSeq" id="WP_114001854.1">
    <property type="nucleotide sequence ID" value="NZ_PSQG01000006.1"/>
</dbReference>
<dbReference type="EMBL" id="PSQG01000006">
    <property type="protein sequence ID" value="RCH44847.1"/>
    <property type="molecule type" value="Genomic_DNA"/>
</dbReference>
<dbReference type="InterPro" id="IPR036583">
    <property type="entry name" value="23S_rRNA_IVS_sf"/>
</dbReference>
<dbReference type="NCBIfam" id="NF033474">
    <property type="entry name" value="DivGenRetAVD"/>
    <property type="match status" value="1"/>
</dbReference>
<comment type="caution">
    <text evidence="2">The sequence shown here is derived from an EMBL/GenBank/DDBJ whole genome shotgun (WGS) entry which is preliminary data.</text>
</comment>
<evidence type="ECO:0000313" key="3">
    <source>
        <dbReference type="Proteomes" id="UP000253208"/>
    </source>
</evidence>
<dbReference type="CDD" id="cd16376">
    <property type="entry name" value="Avd_like"/>
    <property type="match status" value="1"/>
</dbReference>
<organism evidence="2 3">
    <name type="scientific">Blautia obeum</name>
    <dbReference type="NCBI Taxonomy" id="40520"/>
    <lineage>
        <taxon>Bacteria</taxon>
        <taxon>Bacillati</taxon>
        <taxon>Bacillota</taxon>
        <taxon>Clostridia</taxon>
        <taxon>Lachnospirales</taxon>
        <taxon>Lachnospiraceae</taxon>
        <taxon>Blautia</taxon>
    </lineage>
</organism>
<feature type="domain" description="bAvd-like" evidence="1">
    <location>
        <begin position="16"/>
        <end position="121"/>
    </location>
</feature>
<dbReference type="SUPFAM" id="SSF158446">
    <property type="entry name" value="IVS-encoded protein-like"/>
    <property type="match status" value="1"/>
</dbReference>
<dbReference type="InterPro" id="IPR055360">
    <property type="entry name" value="bAvd"/>
</dbReference>
<dbReference type="Pfam" id="PF22296">
    <property type="entry name" value="bAvd"/>
    <property type="match status" value="1"/>
</dbReference>
<name>A0A367G2C8_9FIRM</name>
<protein>
    <submittedName>
        <fullName evidence="2">Diversity-generating retroelement protein bAvd family protein</fullName>
    </submittedName>
</protein>
<evidence type="ECO:0000259" key="1">
    <source>
        <dbReference type="Pfam" id="PF22296"/>
    </source>
</evidence>
<reference evidence="2 3" key="1">
    <citation type="submission" date="2018-02" db="EMBL/GenBank/DDBJ databases">
        <title>Complete genome sequencing of Faecalibacterium prausnitzii strains isolated from the human gut.</title>
        <authorList>
            <person name="Fitzgerald B.C."/>
            <person name="Shkoporov A.N."/>
            <person name="Ross P.R."/>
            <person name="Hill C."/>
        </authorList>
    </citation>
    <scope>NUCLEOTIDE SEQUENCE [LARGE SCALE GENOMIC DNA]</scope>
    <source>
        <strain evidence="2 3">APC942/31-1</strain>
    </source>
</reference>
<dbReference type="AlphaFoldDB" id="A0A367G2C8"/>
<dbReference type="Proteomes" id="UP000253208">
    <property type="component" value="Unassembled WGS sequence"/>
</dbReference>
<sequence length="123" mass="14787">MEEVQIENQDGDRDPLLILGKIEDMMLYAYPVLNAYPKYERFVLAADIKRCMDQAMERTIEANKKYYKKTTLQELDVEIDKLRKYVRLSYRLKYIDFKKYKQWSEKVNEIGRMLGGWMASVKK</sequence>
<gene>
    <name evidence="2" type="ORF">C4886_05180</name>
</gene>
<dbReference type="NCBIfam" id="TIGR02436">
    <property type="entry name" value="four helix bundle protein"/>
    <property type="match status" value="1"/>
</dbReference>
<dbReference type="Gene3D" id="1.20.1440.60">
    <property type="entry name" value="23S rRNA-intervening sequence"/>
    <property type="match status" value="1"/>
</dbReference>